<comment type="subcellular location">
    <subcellularLocation>
        <location evidence="1">Cytoplasm</location>
    </subcellularLocation>
</comment>
<keyword evidence="9" id="KW-0010">Activator</keyword>
<dbReference type="Pfam" id="PF04023">
    <property type="entry name" value="FeoA"/>
    <property type="match status" value="1"/>
</dbReference>
<dbReference type="InterPro" id="IPR022687">
    <property type="entry name" value="HTH_DTXR"/>
</dbReference>
<dbReference type="InterPro" id="IPR036390">
    <property type="entry name" value="WH_DNA-bd_sf"/>
</dbReference>
<dbReference type="Proteomes" id="UP000663937">
    <property type="component" value="Chromosome"/>
</dbReference>
<dbReference type="InterPro" id="IPR008988">
    <property type="entry name" value="Transcriptional_repressor_C"/>
</dbReference>
<evidence type="ECO:0000256" key="12">
    <source>
        <dbReference type="ARBA" id="ARBA00032593"/>
    </source>
</evidence>
<dbReference type="PANTHER" id="PTHR33238:SF11">
    <property type="entry name" value="TRANSCRIPTIONAL REGULATOR MNTR"/>
    <property type="match status" value="1"/>
</dbReference>
<evidence type="ECO:0000256" key="8">
    <source>
        <dbReference type="ARBA" id="ARBA00023125"/>
    </source>
</evidence>
<evidence type="ECO:0000256" key="6">
    <source>
        <dbReference type="ARBA" id="ARBA00023004"/>
    </source>
</evidence>
<dbReference type="InterPro" id="IPR036421">
    <property type="entry name" value="Fe_dep_repressor_sf"/>
</dbReference>
<dbReference type="PROSITE" id="PS50944">
    <property type="entry name" value="HTH_DTXR"/>
    <property type="match status" value="1"/>
</dbReference>
<evidence type="ECO:0000256" key="1">
    <source>
        <dbReference type="ARBA" id="ARBA00004496"/>
    </source>
</evidence>
<dbReference type="GO" id="GO:0046914">
    <property type="term" value="F:transition metal ion binding"/>
    <property type="evidence" value="ECO:0007669"/>
    <property type="project" value="InterPro"/>
</dbReference>
<keyword evidence="4" id="KW-0963">Cytoplasm</keyword>
<evidence type="ECO:0000256" key="10">
    <source>
        <dbReference type="ARBA" id="ARBA00023163"/>
    </source>
</evidence>
<evidence type="ECO:0000256" key="3">
    <source>
        <dbReference type="ARBA" id="ARBA00011738"/>
    </source>
</evidence>
<evidence type="ECO:0000259" key="13">
    <source>
        <dbReference type="PROSITE" id="PS50944"/>
    </source>
</evidence>
<dbReference type="RefSeq" id="WP_227422734.1">
    <property type="nucleotide sequence ID" value="NZ_CP071868.1"/>
</dbReference>
<evidence type="ECO:0000256" key="4">
    <source>
        <dbReference type="ARBA" id="ARBA00022490"/>
    </source>
</evidence>
<dbReference type="KEGG" id="psic:J4E96_14130"/>
<dbReference type="InterPro" id="IPR001367">
    <property type="entry name" value="Fe_dep_repressor"/>
</dbReference>
<dbReference type="AlphaFoldDB" id="A0A8A4ZAR1"/>
<sequence length="225" mass="24290">MSTAEPADLTAVAQDYLKVIWTAREWSTAPVTTKLLAARLRVGAPTVSEMVRRLGAQGLVDHAPYGSIELTALGRAHAVAMVRRHRLIETLLVQELGYSWDEVHDEAEVLEHAVSDLLVERIAARLGHPDRDPHGDPIPTADGHVPTPAAQRLWDLGPGEWVLARVSDADPGVLRLCAAHGLRPDVRITVVAARAGDGPIALRVGGRELTLEERPASALWVLPAT</sequence>
<evidence type="ECO:0000313" key="14">
    <source>
        <dbReference type="EMBL" id="QTE28501.1"/>
    </source>
</evidence>
<organism evidence="14 15">
    <name type="scientific">Pengzhenrongella sicca</name>
    <dbReference type="NCBI Taxonomy" id="2819238"/>
    <lineage>
        <taxon>Bacteria</taxon>
        <taxon>Bacillati</taxon>
        <taxon>Actinomycetota</taxon>
        <taxon>Actinomycetes</taxon>
        <taxon>Micrococcales</taxon>
        <taxon>Pengzhenrongella</taxon>
    </lineage>
</organism>
<keyword evidence="5" id="KW-0678">Repressor</keyword>
<keyword evidence="8" id="KW-0238">DNA-binding</keyword>
<evidence type="ECO:0000256" key="7">
    <source>
        <dbReference type="ARBA" id="ARBA00023015"/>
    </source>
</evidence>
<dbReference type="InterPro" id="IPR038157">
    <property type="entry name" value="FeoA_core_dom"/>
</dbReference>
<evidence type="ECO:0000256" key="11">
    <source>
        <dbReference type="ARBA" id="ARBA00023211"/>
    </source>
</evidence>
<dbReference type="SMART" id="SM00899">
    <property type="entry name" value="FeoA"/>
    <property type="match status" value="1"/>
</dbReference>
<feature type="domain" description="HTH dtxR-type" evidence="13">
    <location>
        <begin position="9"/>
        <end position="71"/>
    </location>
</feature>
<dbReference type="FunFam" id="1.10.60.10:FF:000004">
    <property type="entry name" value="DtxR family transcriptional regulator"/>
    <property type="match status" value="1"/>
</dbReference>
<dbReference type="InterPro" id="IPR007167">
    <property type="entry name" value="Fe-transptr_FeoA-like"/>
</dbReference>
<dbReference type="InterPro" id="IPR050536">
    <property type="entry name" value="DtxR_MntR_Metal-Reg"/>
</dbReference>
<dbReference type="Gene3D" id="1.10.10.10">
    <property type="entry name" value="Winged helix-like DNA-binding domain superfamily/Winged helix DNA-binding domain"/>
    <property type="match status" value="1"/>
</dbReference>
<keyword evidence="15" id="KW-1185">Reference proteome</keyword>
<dbReference type="Gene3D" id="1.10.60.10">
    <property type="entry name" value="Iron dependent repressor, metal binding and dimerisation domain"/>
    <property type="match status" value="1"/>
</dbReference>
<protein>
    <recommendedName>
        <fullName evidence="12">Manganese transport regulator</fullName>
    </recommendedName>
</protein>
<dbReference type="GO" id="GO:0003700">
    <property type="term" value="F:DNA-binding transcription factor activity"/>
    <property type="evidence" value="ECO:0007669"/>
    <property type="project" value="InterPro"/>
</dbReference>
<keyword evidence="11" id="KW-0464">Manganese</keyword>
<dbReference type="PANTHER" id="PTHR33238">
    <property type="entry name" value="IRON (METAL) DEPENDENT REPRESSOR, DTXR FAMILY"/>
    <property type="match status" value="1"/>
</dbReference>
<dbReference type="InterPro" id="IPR022689">
    <property type="entry name" value="Iron_dep_repressor"/>
</dbReference>
<dbReference type="SUPFAM" id="SSF47979">
    <property type="entry name" value="Iron-dependent repressor protein, dimerization domain"/>
    <property type="match status" value="1"/>
</dbReference>
<dbReference type="GO" id="GO:0046983">
    <property type="term" value="F:protein dimerization activity"/>
    <property type="evidence" value="ECO:0007669"/>
    <property type="project" value="InterPro"/>
</dbReference>
<proteinExistence type="inferred from homology"/>
<accession>A0A8A4ZAR1</accession>
<dbReference type="InterPro" id="IPR036388">
    <property type="entry name" value="WH-like_DNA-bd_sf"/>
</dbReference>
<dbReference type="GO" id="GO:0045892">
    <property type="term" value="P:negative regulation of DNA-templated transcription"/>
    <property type="evidence" value="ECO:0007669"/>
    <property type="project" value="TreeGrafter"/>
</dbReference>
<name>A0A8A4ZAR1_9MICO</name>
<dbReference type="SUPFAM" id="SSF46785">
    <property type="entry name" value="Winged helix' DNA-binding domain"/>
    <property type="match status" value="1"/>
</dbReference>
<dbReference type="SUPFAM" id="SSF50037">
    <property type="entry name" value="C-terminal domain of transcriptional repressors"/>
    <property type="match status" value="1"/>
</dbReference>
<dbReference type="Pfam" id="PF02742">
    <property type="entry name" value="Fe_dep_repr_C"/>
    <property type="match status" value="1"/>
</dbReference>
<dbReference type="Pfam" id="PF01325">
    <property type="entry name" value="Fe_dep_repress"/>
    <property type="match status" value="1"/>
</dbReference>
<dbReference type="GO" id="GO:0005737">
    <property type="term" value="C:cytoplasm"/>
    <property type="evidence" value="ECO:0007669"/>
    <property type="project" value="UniProtKB-SubCell"/>
</dbReference>
<comment type="similarity">
    <text evidence="2">Belongs to the DtxR/MntR family.</text>
</comment>
<keyword evidence="7" id="KW-0805">Transcription regulation</keyword>
<evidence type="ECO:0000256" key="2">
    <source>
        <dbReference type="ARBA" id="ARBA00007871"/>
    </source>
</evidence>
<evidence type="ECO:0000256" key="9">
    <source>
        <dbReference type="ARBA" id="ARBA00023159"/>
    </source>
</evidence>
<dbReference type="SMART" id="SM00529">
    <property type="entry name" value="HTH_DTXR"/>
    <property type="match status" value="1"/>
</dbReference>
<dbReference type="Gene3D" id="2.30.30.90">
    <property type="match status" value="1"/>
</dbReference>
<keyword evidence="10" id="KW-0804">Transcription</keyword>
<evidence type="ECO:0000313" key="15">
    <source>
        <dbReference type="Proteomes" id="UP000663937"/>
    </source>
</evidence>
<dbReference type="GO" id="GO:0003677">
    <property type="term" value="F:DNA binding"/>
    <property type="evidence" value="ECO:0007669"/>
    <property type="project" value="UniProtKB-KW"/>
</dbReference>
<dbReference type="EMBL" id="CP071868">
    <property type="protein sequence ID" value="QTE28501.1"/>
    <property type="molecule type" value="Genomic_DNA"/>
</dbReference>
<evidence type="ECO:0000256" key="5">
    <source>
        <dbReference type="ARBA" id="ARBA00022491"/>
    </source>
</evidence>
<keyword evidence="6" id="KW-0408">Iron</keyword>
<reference evidence="14" key="1">
    <citation type="submission" date="2021-03" db="EMBL/GenBank/DDBJ databases">
        <title>Pengzhenrongella sicca gen. nov., sp. nov., a new member of suborder Micrococcineae isolated from High-Arctic tundra soil.</title>
        <authorList>
            <person name="Peng F."/>
        </authorList>
    </citation>
    <scope>NUCLEOTIDE SEQUENCE</scope>
    <source>
        <strain evidence="14">LRZ-2</strain>
    </source>
</reference>
<comment type="subunit">
    <text evidence="3">Homodimer.</text>
</comment>
<gene>
    <name evidence="14" type="ORF">J4E96_14130</name>
</gene>